<accession>A0ABM4AM69</accession>
<evidence type="ECO:0000313" key="4">
    <source>
        <dbReference type="Proteomes" id="UP001652626"/>
    </source>
</evidence>
<evidence type="ECO:0000313" key="5">
    <source>
        <dbReference type="RefSeq" id="XP_064072400.1"/>
    </source>
</evidence>
<dbReference type="PANTHER" id="PTHR12634">
    <property type="entry name" value="SIT4 YEAST -ASSOCIATING PROTEIN-RELATED"/>
    <property type="match status" value="1"/>
</dbReference>
<feature type="compositionally biased region" description="Gly residues" evidence="3">
    <location>
        <begin position="550"/>
        <end position="567"/>
    </location>
</feature>
<gene>
    <name evidence="5" type="primary">LOC135193522</name>
</gene>
<keyword evidence="4" id="KW-1185">Reference proteome</keyword>
<dbReference type="InterPro" id="IPR007587">
    <property type="entry name" value="SAPS"/>
</dbReference>
<sequence length="583" mass="63432">MFWSGNYIGVRELNVLLKEGNVTLTQVLEAYDILQECKADNKALIQFLTKPEILAELITLVTEEPPKNVELTSQYRHANIASEVLASNVFTLRDRLSMDVVQMNRLCDFVNRDPPLNPLLASYFSKTIEILLQRSPKQDWYMHNIVCLRVLDFFKSRRDFLPNLLRHISTSAICDTFKCFLSLTDPFNEIVMEWLDEYQFLDSLVQIICGTYDDDRHDKLDSNHNTESGDGADGADGERRARARARAGGAANAAALLADVALDADAGGPSARALCARLRGADAGRRLLQAAFTAPPSARRAALVHACRLLLALLRPRESADEADAELEVLERAIAPHLPLLHNALLAGGGGGGGGSGVGAERVQAAALLARLAQSEVDDVPTALITLGTAGVLIDMLFAYPHNNFLHAQVCALIRNARENRRFAERYSKHLMEECDLLTRLMDAFEENEEPKAGHVRAGYMGHVVGALRALQARPPVLPAALQRRWDAFCRARLLPLLQRLDMPLGGVYPADDAYEVGADQPEDTTEGYQIYLQLVSAAQRAQAQARADGGAGGAGGGGAGGGGAGGELQSDGFLDLEDDDKK</sequence>
<evidence type="ECO:0000256" key="2">
    <source>
        <dbReference type="ARBA" id="ARBA00023306"/>
    </source>
</evidence>
<feature type="region of interest" description="Disordered" evidence="3">
    <location>
        <begin position="546"/>
        <end position="583"/>
    </location>
</feature>
<organism evidence="4 5">
    <name type="scientific">Vanessa tameamea</name>
    <name type="common">Kamehameha butterfly</name>
    <dbReference type="NCBI Taxonomy" id="334116"/>
    <lineage>
        <taxon>Eukaryota</taxon>
        <taxon>Metazoa</taxon>
        <taxon>Ecdysozoa</taxon>
        <taxon>Arthropoda</taxon>
        <taxon>Hexapoda</taxon>
        <taxon>Insecta</taxon>
        <taxon>Pterygota</taxon>
        <taxon>Neoptera</taxon>
        <taxon>Endopterygota</taxon>
        <taxon>Lepidoptera</taxon>
        <taxon>Glossata</taxon>
        <taxon>Ditrysia</taxon>
        <taxon>Papilionoidea</taxon>
        <taxon>Nymphalidae</taxon>
        <taxon>Nymphalinae</taxon>
        <taxon>Vanessa</taxon>
    </lineage>
</organism>
<dbReference type="Proteomes" id="UP001652626">
    <property type="component" value="Chromosome 11"/>
</dbReference>
<reference evidence="5" key="1">
    <citation type="submission" date="2025-08" db="UniProtKB">
        <authorList>
            <consortium name="RefSeq"/>
        </authorList>
    </citation>
    <scope>IDENTIFICATION</scope>
    <source>
        <tissue evidence="5">Whole body</tissue>
    </source>
</reference>
<dbReference type="Pfam" id="PF04499">
    <property type="entry name" value="SAPS"/>
    <property type="match status" value="2"/>
</dbReference>
<comment type="similarity">
    <text evidence="1">Belongs to the SAPS family.</text>
</comment>
<feature type="region of interest" description="Disordered" evidence="3">
    <location>
        <begin position="219"/>
        <end position="240"/>
    </location>
</feature>
<keyword evidence="2" id="KW-0131">Cell cycle</keyword>
<evidence type="ECO:0000256" key="1">
    <source>
        <dbReference type="ARBA" id="ARBA00006180"/>
    </source>
</evidence>
<dbReference type="PANTHER" id="PTHR12634:SF8">
    <property type="entry name" value="FIERY MOUNTAIN, ISOFORM D"/>
    <property type="match status" value="1"/>
</dbReference>
<proteinExistence type="inferred from homology"/>
<dbReference type="SUPFAM" id="SSF48371">
    <property type="entry name" value="ARM repeat"/>
    <property type="match status" value="1"/>
</dbReference>
<protein>
    <submittedName>
        <fullName evidence="5">Serine/threonine-protein phosphatase 6 regulatory subunit 3-B</fullName>
    </submittedName>
</protein>
<dbReference type="InterPro" id="IPR016024">
    <property type="entry name" value="ARM-type_fold"/>
</dbReference>
<evidence type="ECO:0000256" key="3">
    <source>
        <dbReference type="SAM" id="MobiDB-lite"/>
    </source>
</evidence>
<name>A0ABM4AM69_VANTA</name>
<dbReference type="GeneID" id="135193522"/>
<dbReference type="RefSeq" id="XP_064072400.1">
    <property type="nucleotide sequence ID" value="XM_064216330.1"/>
</dbReference>